<gene>
    <name evidence="2" type="ORF">OIU85_014495</name>
</gene>
<organism evidence="2 3">
    <name type="scientific">Salix viminalis</name>
    <name type="common">Common osier</name>
    <name type="synonym">Basket willow</name>
    <dbReference type="NCBI Taxonomy" id="40686"/>
    <lineage>
        <taxon>Eukaryota</taxon>
        <taxon>Viridiplantae</taxon>
        <taxon>Streptophyta</taxon>
        <taxon>Embryophyta</taxon>
        <taxon>Tracheophyta</taxon>
        <taxon>Spermatophyta</taxon>
        <taxon>Magnoliopsida</taxon>
        <taxon>eudicotyledons</taxon>
        <taxon>Gunneridae</taxon>
        <taxon>Pentapetalae</taxon>
        <taxon>rosids</taxon>
        <taxon>fabids</taxon>
        <taxon>Malpighiales</taxon>
        <taxon>Salicaceae</taxon>
        <taxon>Saliceae</taxon>
        <taxon>Salix</taxon>
    </lineage>
</organism>
<comment type="caution">
    <text evidence="2">The sequence shown here is derived from an EMBL/GenBank/DDBJ whole genome shotgun (WGS) entry which is preliminary data.</text>
</comment>
<dbReference type="Gene3D" id="3.30.710.10">
    <property type="entry name" value="Potassium Channel Kv1.1, Chain A"/>
    <property type="match status" value="1"/>
</dbReference>
<dbReference type="OrthoDB" id="6359816at2759"/>
<name>A0A9Q0NJ87_SALVM</name>
<evidence type="ECO:0000313" key="3">
    <source>
        <dbReference type="Proteomes" id="UP001151529"/>
    </source>
</evidence>
<reference evidence="2" key="2">
    <citation type="journal article" date="2023" name="Int. J. Mol. Sci.">
        <title>De Novo Assembly and Annotation of 11 Diverse Shrub Willow (Salix) Genomes Reveals Novel Gene Organization in Sex-Linked Regions.</title>
        <authorList>
            <person name="Hyden B."/>
            <person name="Feng K."/>
            <person name="Yates T.B."/>
            <person name="Jawdy S."/>
            <person name="Cereghino C."/>
            <person name="Smart L.B."/>
            <person name="Muchero W."/>
        </authorList>
    </citation>
    <scope>NUCLEOTIDE SEQUENCE [LARGE SCALE GENOMIC DNA]</scope>
    <source>
        <tissue evidence="2">Shoot tip</tissue>
    </source>
</reference>
<sequence length="194" mass="22438">MEDCVLHLLVLSHVFVVPSLKQICIQQLEHGFLTSENVVDIVQLALLCDAPGLATFVIAMIPKNFREISMTEGWKVMKKSATQTTGKRHRWCPWLMKKICKGRELEDQRRERSISNYTKQWRLLFIYARDGCRTIGPHDKAFPRDNRAPLQLFSMQRTRNDCPPFCKLQVKSTWWLHPLQENVATAGTTLPSLC</sequence>
<dbReference type="AlphaFoldDB" id="A0A9Q0NJ87"/>
<dbReference type="PANTHER" id="PTHR46287">
    <property type="entry name" value="BTB/POZ AND TAZ DOMAIN-CONTAINING PROTEIN 3-RELATED"/>
    <property type="match status" value="1"/>
</dbReference>
<evidence type="ECO:0000256" key="1">
    <source>
        <dbReference type="ARBA" id="ARBA00004906"/>
    </source>
</evidence>
<dbReference type="InterPro" id="IPR044513">
    <property type="entry name" value="BT1/2/3/4/5"/>
</dbReference>
<proteinExistence type="predicted"/>
<evidence type="ECO:0000313" key="2">
    <source>
        <dbReference type="EMBL" id="KAJ6670636.1"/>
    </source>
</evidence>
<protein>
    <submittedName>
        <fullName evidence="2">BTB/POZ AND TAZ DOMAIN-CONTAINING PROTEIN 4</fullName>
    </submittedName>
</protein>
<reference evidence="2" key="1">
    <citation type="submission" date="2022-11" db="EMBL/GenBank/DDBJ databases">
        <authorList>
            <person name="Hyden B.L."/>
            <person name="Feng K."/>
            <person name="Yates T."/>
            <person name="Jawdy S."/>
            <person name="Smart L.B."/>
            <person name="Muchero W."/>
        </authorList>
    </citation>
    <scope>NUCLEOTIDE SEQUENCE</scope>
    <source>
        <tissue evidence="2">Shoot tip</tissue>
    </source>
</reference>
<dbReference type="Proteomes" id="UP001151529">
    <property type="component" value="Chromosome 9"/>
</dbReference>
<dbReference type="PANTHER" id="PTHR46287:SF11">
    <property type="entry name" value="BTB_POZ AND TAZ DOMAIN-CONTAINING PROTEIN 4"/>
    <property type="match status" value="1"/>
</dbReference>
<keyword evidence="3" id="KW-1185">Reference proteome</keyword>
<dbReference type="EMBL" id="JAPFFL010000019">
    <property type="protein sequence ID" value="KAJ6670636.1"/>
    <property type="molecule type" value="Genomic_DNA"/>
</dbReference>
<accession>A0A9Q0NJ87</accession>
<comment type="pathway">
    <text evidence="1">Protein modification; protein ubiquitination.</text>
</comment>
<dbReference type="InterPro" id="IPR011333">
    <property type="entry name" value="SKP1/BTB/POZ_sf"/>
</dbReference>